<reference evidence="2 3" key="1">
    <citation type="submission" date="2016-10" db="EMBL/GenBank/DDBJ databases">
        <title>Evaluation of Human, Veterinary and Environmental Mycobacterium chelonae Isolates by Core Genome Phylogenomic Analysis, Targeted Gene Comparison, and Anti-microbial Susceptibility Patterns: A Tale of Mistaken Identities.</title>
        <authorList>
            <person name="Fogelson S.B."/>
            <person name="Camus A.C."/>
            <person name="Lorenz W."/>
            <person name="Vasireddy R."/>
            <person name="Vasireddy S."/>
            <person name="Smith T."/>
            <person name="Brown-Elliott B.A."/>
            <person name="Wallace R.J.Jr."/>
            <person name="Hasan N.A."/>
            <person name="Reischl U."/>
            <person name="Sanchez S."/>
        </authorList>
    </citation>
    <scope>NUCLEOTIDE SEQUENCE [LARGE SCALE GENOMIC DNA]</scope>
    <source>
        <strain evidence="2 3">1559</strain>
    </source>
</reference>
<dbReference type="InterPro" id="IPR024726">
    <property type="entry name" value="FhuF_C"/>
</dbReference>
<gene>
    <name evidence="2" type="ORF">BKG76_22570</name>
</gene>
<accession>A0A1S1L0T7</accession>
<dbReference type="Pfam" id="PF11575">
    <property type="entry name" value="FhuF_C"/>
    <property type="match status" value="1"/>
</dbReference>
<dbReference type="AlphaFoldDB" id="A0A1S1L0T7"/>
<name>A0A1S1L0T7_9MYCO</name>
<evidence type="ECO:0000313" key="3">
    <source>
        <dbReference type="Proteomes" id="UP000179616"/>
    </source>
</evidence>
<dbReference type="EMBL" id="MLIK01000024">
    <property type="protein sequence ID" value="OHU19252.1"/>
    <property type="molecule type" value="Genomic_DNA"/>
</dbReference>
<organism evidence="2 3">
    <name type="scientific">Mycobacteroides franklinii</name>
    <dbReference type="NCBI Taxonomy" id="948102"/>
    <lineage>
        <taxon>Bacteria</taxon>
        <taxon>Bacillati</taxon>
        <taxon>Actinomycetota</taxon>
        <taxon>Actinomycetes</taxon>
        <taxon>Mycobacteriales</taxon>
        <taxon>Mycobacteriaceae</taxon>
        <taxon>Mycobacteroides</taxon>
    </lineage>
</organism>
<dbReference type="GO" id="GO:0051537">
    <property type="term" value="F:2 iron, 2 sulfur cluster binding"/>
    <property type="evidence" value="ECO:0007669"/>
    <property type="project" value="InterPro"/>
</dbReference>
<sequence length="236" mass="25222">MSAVEQSAFGPFFTVERHAAHTTPLPPWRPLVELADGSRSLGDRIGGVRSSLAARVAKDPAEVDLRVAASVAHLGVIARILAPTIATAVCGDLRISQELNELWWQDQLGGPFPLSVLEEDTSDRDGEDTATPGPAIESITQCVLDETGVSERVLWGNVGSAANVAAQLIAATRPDLTHAAREVANTYLRDPRIDDGALRAGPDFRRRSCCLIYQLTDDRSAVCGDCVLETKPARSG</sequence>
<proteinExistence type="predicted"/>
<dbReference type="Proteomes" id="UP000179616">
    <property type="component" value="Unassembled WGS sequence"/>
</dbReference>
<comment type="caution">
    <text evidence="2">The sequence shown here is derived from an EMBL/GenBank/DDBJ whole genome shotgun (WGS) entry which is preliminary data.</text>
</comment>
<dbReference type="OrthoDB" id="3290158at2"/>
<feature type="domain" description="Ferric siderophore reductase C-terminal" evidence="1">
    <location>
        <begin position="206"/>
        <end position="228"/>
    </location>
</feature>
<dbReference type="STRING" id="948102.BKG76_22570"/>
<dbReference type="RefSeq" id="WP_070939899.1">
    <property type="nucleotide sequence ID" value="NZ_MLIK01000024.1"/>
</dbReference>
<dbReference type="GeneID" id="57169608"/>
<evidence type="ECO:0000259" key="1">
    <source>
        <dbReference type="Pfam" id="PF11575"/>
    </source>
</evidence>
<evidence type="ECO:0000313" key="2">
    <source>
        <dbReference type="EMBL" id="OHU19252.1"/>
    </source>
</evidence>
<protein>
    <recommendedName>
        <fullName evidence="1">Ferric siderophore reductase C-terminal domain-containing protein</fullName>
    </recommendedName>
</protein>